<dbReference type="EMBL" id="CM047587">
    <property type="protein sequence ID" value="KAI9906888.1"/>
    <property type="molecule type" value="Genomic_DNA"/>
</dbReference>
<gene>
    <name evidence="1" type="ORF">PsorP6_003583</name>
</gene>
<comment type="caution">
    <text evidence="1">The sequence shown here is derived from an EMBL/GenBank/DDBJ whole genome shotgun (WGS) entry which is preliminary data.</text>
</comment>
<keyword evidence="2" id="KW-1185">Reference proteome</keyword>
<proteinExistence type="predicted"/>
<protein>
    <submittedName>
        <fullName evidence="1">Uncharacterized protein</fullName>
    </submittedName>
</protein>
<evidence type="ECO:0000313" key="2">
    <source>
        <dbReference type="Proteomes" id="UP001163321"/>
    </source>
</evidence>
<evidence type="ECO:0000313" key="1">
    <source>
        <dbReference type="EMBL" id="KAI9906888.1"/>
    </source>
</evidence>
<accession>A0ACC0VME1</accession>
<reference evidence="1 2" key="1">
    <citation type="journal article" date="2022" name="bioRxiv">
        <title>The genome of the oomycete Peronosclerospora sorghi, a cosmopolitan pathogen of maize and sorghum, is inflated with dispersed pseudogenes.</title>
        <authorList>
            <person name="Fletcher K."/>
            <person name="Martin F."/>
            <person name="Isakeit T."/>
            <person name="Cavanaugh K."/>
            <person name="Magill C."/>
            <person name="Michelmore R."/>
        </authorList>
    </citation>
    <scope>NUCLEOTIDE SEQUENCE [LARGE SCALE GENOMIC DNA]</scope>
    <source>
        <strain evidence="1">P6</strain>
    </source>
</reference>
<dbReference type="Proteomes" id="UP001163321">
    <property type="component" value="Chromosome 8"/>
</dbReference>
<organism evidence="1 2">
    <name type="scientific">Peronosclerospora sorghi</name>
    <dbReference type="NCBI Taxonomy" id="230839"/>
    <lineage>
        <taxon>Eukaryota</taxon>
        <taxon>Sar</taxon>
        <taxon>Stramenopiles</taxon>
        <taxon>Oomycota</taxon>
        <taxon>Peronosporomycetes</taxon>
        <taxon>Peronosporales</taxon>
        <taxon>Peronosporaceae</taxon>
        <taxon>Peronosclerospora</taxon>
    </lineage>
</organism>
<sequence>MSVDTRHHLASSILVVSVRFQHALLMMLWRRQKTILLTTLTEDGRPNQPSLVCCDVLTSPPLELTSFTSRITAGNAKVWFLTAATSRHSKARLRFVEKTGI</sequence>
<name>A0ACC0VME1_9STRA</name>